<dbReference type="EMBL" id="CAJHCP010000006">
    <property type="protein sequence ID" value="CAD6537137.1"/>
    <property type="molecule type" value="Genomic_DNA"/>
</dbReference>
<feature type="compositionally biased region" description="Polar residues" evidence="1">
    <location>
        <begin position="24"/>
        <end position="36"/>
    </location>
</feature>
<gene>
    <name evidence="2" type="ORF">LMG28140_03134</name>
</gene>
<comment type="caution">
    <text evidence="2">The sequence shown here is derived from an EMBL/GenBank/DDBJ whole genome shotgun (WGS) entry which is preliminary data.</text>
</comment>
<protein>
    <submittedName>
        <fullName evidence="2">Uncharacterized protein</fullName>
    </submittedName>
</protein>
<sequence>MFDNFEHVHRKSGTASVPAKRTIAITNPQHSFGETK</sequence>
<proteinExistence type="predicted"/>
<organism evidence="2 3">
    <name type="scientific">Paraburkholderia metrosideri</name>
    <dbReference type="NCBI Taxonomy" id="580937"/>
    <lineage>
        <taxon>Bacteria</taxon>
        <taxon>Pseudomonadati</taxon>
        <taxon>Pseudomonadota</taxon>
        <taxon>Betaproteobacteria</taxon>
        <taxon>Burkholderiales</taxon>
        <taxon>Burkholderiaceae</taxon>
        <taxon>Paraburkholderia</taxon>
    </lineage>
</organism>
<evidence type="ECO:0000313" key="2">
    <source>
        <dbReference type="EMBL" id="CAD6537137.1"/>
    </source>
</evidence>
<name>A0ABM8NPT4_9BURK</name>
<feature type="region of interest" description="Disordered" evidence="1">
    <location>
        <begin position="1"/>
        <end position="36"/>
    </location>
</feature>
<evidence type="ECO:0000256" key="1">
    <source>
        <dbReference type="SAM" id="MobiDB-lite"/>
    </source>
</evidence>
<reference evidence="2 3" key="1">
    <citation type="submission" date="2020-10" db="EMBL/GenBank/DDBJ databases">
        <authorList>
            <person name="Peeters C."/>
        </authorList>
    </citation>
    <scope>NUCLEOTIDE SEQUENCE [LARGE SCALE GENOMIC DNA]</scope>
    <source>
        <strain evidence="2 3">LMG 28140</strain>
    </source>
</reference>
<accession>A0ABM8NPT4</accession>
<dbReference type="Proteomes" id="UP000598032">
    <property type="component" value="Unassembled WGS sequence"/>
</dbReference>
<keyword evidence="3" id="KW-1185">Reference proteome</keyword>
<evidence type="ECO:0000313" key="3">
    <source>
        <dbReference type="Proteomes" id="UP000598032"/>
    </source>
</evidence>